<dbReference type="SUPFAM" id="SSF55729">
    <property type="entry name" value="Acyl-CoA N-acyltransferases (Nat)"/>
    <property type="match status" value="1"/>
</dbReference>
<accession>A0ABU8RFR6</accession>
<evidence type="ECO:0000313" key="2">
    <source>
        <dbReference type="EMBL" id="MEJ5943885.1"/>
    </source>
</evidence>
<dbReference type="InterPro" id="IPR038740">
    <property type="entry name" value="BioF2-like_GNAT_dom"/>
</dbReference>
<feature type="domain" description="N-acetyltransferase" evidence="1">
    <location>
        <begin position="127"/>
        <end position="265"/>
    </location>
</feature>
<keyword evidence="2" id="KW-0012">Acyltransferase</keyword>
<dbReference type="Gene3D" id="3.40.630.30">
    <property type="match status" value="1"/>
</dbReference>
<evidence type="ECO:0000313" key="3">
    <source>
        <dbReference type="Proteomes" id="UP001387100"/>
    </source>
</evidence>
<name>A0ABU8RFR6_9ACTN</name>
<organism evidence="2 3">
    <name type="scientific">Pseudokineococcus basanitobsidens</name>
    <dbReference type="NCBI Taxonomy" id="1926649"/>
    <lineage>
        <taxon>Bacteria</taxon>
        <taxon>Bacillati</taxon>
        <taxon>Actinomycetota</taxon>
        <taxon>Actinomycetes</taxon>
        <taxon>Kineosporiales</taxon>
        <taxon>Kineosporiaceae</taxon>
        <taxon>Pseudokineococcus</taxon>
    </lineage>
</organism>
<reference evidence="2 3" key="1">
    <citation type="journal article" date="2017" name="Int. J. Syst. Evol. Microbiol.">
        <title>Pseudokineococcus basanitobsidens sp. nov., isolated from volcanic rock.</title>
        <authorList>
            <person name="Lee D.W."/>
            <person name="Park M.Y."/>
            <person name="Kim J.J."/>
            <person name="Kim B.S."/>
        </authorList>
    </citation>
    <scope>NUCLEOTIDE SEQUENCE [LARGE SCALE GENOMIC DNA]</scope>
    <source>
        <strain evidence="2 3">DSM 103726</strain>
    </source>
</reference>
<dbReference type="GO" id="GO:0016746">
    <property type="term" value="F:acyltransferase activity"/>
    <property type="evidence" value="ECO:0007669"/>
    <property type="project" value="UniProtKB-KW"/>
</dbReference>
<keyword evidence="3" id="KW-1185">Reference proteome</keyword>
<evidence type="ECO:0000259" key="1">
    <source>
        <dbReference type="PROSITE" id="PS51186"/>
    </source>
</evidence>
<comment type="caution">
    <text evidence="2">The sequence shown here is derived from an EMBL/GenBank/DDBJ whole genome shotgun (WGS) entry which is preliminary data.</text>
</comment>
<dbReference type="InterPro" id="IPR016181">
    <property type="entry name" value="Acyl_CoA_acyltransferase"/>
</dbReference>
<dbReference type="RefSeq" id="WP_339573276.1">
    <property type="nucleotide sequence ID" value="NZ_JBBIAA010000001.1"/>
</dbReference>
<proteinExistence type="predicted"/>
<dbReference type="CDD" id="cd04301">
    <property type="entry name" value="NAT_SF"/>
    <property type="match status" value="1"/>
</dbReference>
<dbReference type="EC" id="2.3.1.-" evidence="2"/>
<sequence length="265" mass="28340">MPLDRADLLAVYDEQLRTDAETTGAVFVVRHGPLWLVTSGGGRGFVTYRDLAGADAGGVRALVAAAREHYRADPAVTRVEWKARGHDVAPGLVDALAEHGFAPGEEEVVVLGEARALDVDVLLPEDVSLRAVSHEADVHAATALQDEVFGDPASRAYVDDLLQRLATEEGTELWVAEVAGEVVGTGRLEPVAGSEVAGLWGGATLAAWRHRGVYRALTAERARSALRQGRTLLHSDCSPHSRPVLERAGLLAVTTTTPWTWHAAR</sequence>
<dbReference type="Pfam" id="PF13480">
    <property type="entry name" value="Acetyltransf_6"/>
    <property type="match status" value="1"/>
</dbReference>
<dbReference type="PROSITE" id="PS51186">
    <property type="entry name" value="GNAT"/>
    <property type="match status" value="1"/>
</dbReference>
<gene>
    <name evidence="2" type="ORF">WDZ17_01070</name>
</gene>
<dbReference type="EMBL" id="JBBIAA010000001">
    <property type="protein sequence ID" value="MEJ5943885.1"/>
    <property type="molecule type" value="Genomic_DNA"/>
</dbReference>
<keyword evidence="2" id="KW-0808">Transferase</keyword>
<dbReference type="InterPro" id="IPR000182">
    <property type="entry name" value="GNAT_dom"/>
</dbReference>
<protein>
    <submittedName>
        <fullName evidence="2">GNAT family N-acetyltransferase</fullName>
        <ecNumber evidence="2">2.3.1.-</ecNumber>
    </submittedName>
</protein>
<dbReference type="Proteomes" id="UP001387100">
    <property type="component" value="Unassembled WGS sequence"/>
</dbReference>